<dbReference type="PANTHER" id="PTHR31223">
    <property type="entry name" value="LOG FAMILY PROTEIN YJL055W"/>
    <property type="match status" value="1"/>
</dbReference>
<keyword evidence="3" id="KW-0203">Cytokinin biosynthesis</keyword>
<dbReference type="EC" id="3.2.2.n1" evidence="3"/>
<dbReference type="GO" id="GO:0005829">
    <property type="term" value="C:cytosol"/>
    <property type="evidence" value="ECO:0007669"/>
    <property type="project" value="TreeGrafter"/>
</dbReference>
<dbReference type="InterPro" id="IPR031100">
    <property type="entry name" value="LOG_fam"/>
</dbReference>
<name>A0AAW9QA01_9BURK</name>
<dbReference type="SUPFAM" id="SSF102405">
    <property type="entry name" value="MCP/YpsA-like"/>
    <property type="match status" value="1"/>
</dbReference>
<proteinExistence type="inferred from homology"/>
<dbReference type="AlphaFoldDB" id="A0AAW9QA01"/>
<dbReference type="EMBL" id="JAZIBG010000048">
    <property type="protein sequence ID" value="MEF7616646.1"/>
    <property type="molecule type" value="Genomic_DNA"/>
</dbReference>
<accession>A0AAW9QA01</accession>
<comment type="catalytic activity">
    <reaction evidence="1">
        <text>AMP + H2O = D-ribose 5-phosphate + adenine</text>
        <dbReference type="Rhea" id="RHEA:20129"/>
        <dbReference type="ChEBI" id="CHEBI:15377"/>
        <dbReference type="ChEBI" id="CHEBI:16708"/>
        <dbReference type="ChEBI" id="CHEBI:78346"/>
        <dbReference type="ChEBI" id="CHEBI:456215"/>
        <dbReference type="EC" id="3.2.2.4"/>
    </reaction>
</comment>
<reference evidence="4 5" key="1">
    <citation type="submission" date="2024-02" db="EMBL/GenBank/DDBJ databases">
        <title>Genome sequence of Aquincola sp. MAHUQ-54.</title>
        <authorList>
            <person name="Huq M.A."/>
        </authorList>
    </citation>
    <scope>NUCLEOTIDE SEQUENCE [LARGE SCALE GENOMIC DNA]</scope>
    <source>
        <strain evidence="4 5">MAHUQ-54</strain>
    </source>
</reference>
<dbReference type="Gene3D" id="3.40.50.450">
    <property type="match status" value="1"/>
</dbReference>
<organism evidence="4 5">
    <name type="scientific">Aquincola agrisoli</name>
    <dbReference type="NCBI Taxonomy" id="3119538"/>
    <lineage>
        <taxon>Bacteria</taxon>
        <taxon>Pseudomonadati</taxon>
        <taxon>Pseudomonadota</taxon>
        <taxon>Betaproteobacteria</taxon>
        <taxon>Burkholderiales</taxon>
        <taxon>Sphaerotilaceae</taxon>
        <taxon>Aquincola</taxon>
    </lineage>
</organism>
<dbReference type="GO" id="GO:0008714">
    <property type="term" value="F:AMP nucleosidase activity"/>
    <property type="evidence" value="ECO:0007669"/>
    <property type="project" value="UniProtKB-EC"/>
</dbReference>
<dbReference type="PANTHER" id="PTHR31223:SF70">
    <property type="entry name" value="LOG FAMILY PROTEIN YJL055W"/>
    <property type="match status" value="1"/>
</dbReference>
<keyword evidence="3" id="KW-0378">Hydrolase</keyword>
<dbReference type="Proteomes" id="UP001336250">
    <property type="component" value="Unassembled WGS sequence"/>
</dbReference>
<evidence type="ECO:0000256" key="3">
    <source>
        <dbReference type="RuleBase" id="RU363015"/>
    </source>
</evidence>
<evidence type="ECO:0000313" key="5">
    <source>
        <dbReference type="Proteomes" id="UP001336250"/>
    </source>
</evidence>
<dbReference type="GO" id="GO:0009691">
    <property type="term" value="P:cytokinin biosynthetic process"/>
    <property type="evidence" value="ECO:0007669"/>
    <property type="project" value="UniProtKB-UniRule"/>
</dbReference>
<keyword evidence="5" id="KW-1185">Reference proteome</keyword>
<gene>
    <name evidence="4" type="ORF">V4F39_22220</name>
</gene>
<evidence type="ECO:0000256" key="1">
    <source>
        <dbReference type="ARBA" id="ARBA00000274"/>
    </source>
</evidence>
<comment type="similarity">
    <text evidence="2 3">Belongs to the LOG family.</text>
</comment>
<evidence type="ECO:0000313" key="4">
    <source>
        <dbReference type="EMBL" id="MEF7616646.1"/>
    </source>
</evidence>
<comment type="caution">
    <text evidence="4">The sequence shown here is derived from an EMBL/GenBank/DDBJ whole genome shotgun (WGS) entry which is preliminary data.</text>
</comment>
<dbReference type="InterPro" id="IPR005269">
    <property type="entry name" value="LOG"/>
</dbReference>
<dbReference type="NCBIfam" id="TIGR00730">
    <property type="entry name" value="Rossman fold protein, TIGR00730 family"/>
    <property type="match status" value="1"/>
</dbReference>
<evidence type="ECO:0000256" key="2">
    <source>
        <dbReference type="ARBA" id="ARBA00006763"/>
    </source>
</evidence>
<protein>
    <recommendedName>
        <fullName evidence="3">Cytokinin riboside 5'-monophosphate phosphoribohydrolase</fullName>
        <ecNumber evidence="3">3.2.2.n1</ecNumber>
    </recommendedName>
</protein>
<sequence>MSMTDRPVVPSPAAALRSVAVFCGSNFGASAEYAEAARALGAALATRGIRLVYGGTNKGLMGVLADAVLGAGGEAVGVINRRLHERGHLHPALTAHEVVDHMRIRKARMAELADAFVAMPGGLGTLEELFEAATLTQLGDHSKACGALNVRGFYDPMRTMLDRAVDEGFLKAEHRDMVVIDADPQRLLDALQAWQAPTVTKWIGQPGS</sequence>
<dbReference type="Pfam" id="PF03641">
    <property type="entry name" value="Lysine_decarbox"/>
    <property type="match status" value="1"/>
</dbReference>